<keyword evidence="2" id="KW-0067">ATP-binding</keyword>
<evidence type="ECO:0000313" key="4">
    <source>
        <dbReference type="Proteomes" id="UP000323000"/>
    </source>
</evidence>
<dbReference type="AlphaFoldDB" id="A0A5C7HP58"/>
<dbReference type="EMBL" id="VAHF01000007">
    <property type="protein sequence ID" value="TXG58867.1"/>
    <property type="molecule type" value="Genomic_DNA"/>
</dbReference>
<evidence type="ECO:0000256" key="1">
    <source>
        <dbReference type="ARBA" id="ARBA00022741"/>
    </source>
</evidence>
<dbReference type="InterPro" id="IPR050528">
    <property type="entry name" value="L-type_Lectin-RKs"/>
</dbReference>
<dbReference type="Proteomes" id="UP000323000">
    <property type="component" value="Chromosome 7"/>
</dbReference>
<proteinExistence type="predicted"/>
<dbReference type="InterPro" id="IPR011009">
    <property type="entry name" value="Kinase-like_dom_sf"/>
</dbReference>
<evidence type="ECO:0000256" key="2">
    <source>
        <dbReference type="ARBA" id="ARBA00022840"/>
    </source>
</evidence>
<gene>
    <name evidence="3" type="ORF">EZV62_016696</name>
</gene>
<dbReference type="SUPFAM" id="SSF56112">
    <property type="entry name" value="Protein kinase-like (PK-like)"/>
    <property type="match status" value="1"/>
</dbReference>
<evidence type="ECO:0000313" key="3">
    <source>
        <dbReference type="EMBL" id="TXG58867.1"/>
    </source>
</evidence>
<dbReference type="GO" id="GO:0005524">
    <property type="term" value="F:ATP binding"/>
    <property type="evidence" value="ECO:0007669"/>
    <property type="project" value="UniProtKB-KW"/>
</dbReference>
<comment type="caution">
    <text evidence="3">The sequence shown here is derived from an EMBL/GenBank/DDBJ whole genome shotgun (WGS) entry which is preliminary data.</text>
</comment>
<organism evidence="3 4">
    <name type="scientific">Acer yangbiense</name>
    <dbReference type="NCBI Taxonomy" id="1000413"/>
    <lineage>
        <taxon>Eukaryota</taxon>
        <taxon>Viridiplantae</taxon>
        <taxon>Streptophyta</taxon>
        <taxon>Embryophyta</taxon>
        <taxon>Tracheophyta</taxon>
        <taxon>Spermatophyta</taxon>
        <taxon>Magnoliopsida</taxon>
        <taxon>eudicotyledons</taxon>
        <taxon>Gunneridae</taxon>
        <taxon>Pentapetalae</taxon>
        <taxon>rosids</taxon>
        <taxon>malvids</taxon>
        <taxon>Sapindales</taxon>
        <taxon>Sapindaceae</taxon>
        <taxon>Hippocastanoideae</taxon>
        <taxon>Acereae</taxon>
        <taxon>Acer</taxon>
    </lineage>
</organism>
<dbReference type="PANTHER" id="PTHR27007">
    <property type="match status" value="1"/>
</dbReference>
<reference evidence="4" key="1">
    <citation type="journal article" date="2019" name="Gigascience">
        <title>De novo genome assembly of the endangered Acer yangbiense, a plant species with extremely small populations endemic to Yunnan Province, China.</title>
        <authorList>
            <person name="Yang J."/>
            <person name="Wariss H.M."/>
            <person name="Tao L."/>
            <person name="Zhang R."/>
            <person name="Yun Q."/>
            <person name="Hollingsworth P."/>
            <person name="Dao Z."/>
            <person name="Luo G."/>
            <person name="Guo H."/>
            <person name="Ma Y."/>
            <person name="Sun W."/>
        </authorList>
    </citation>
    <scope>NUCLEOTIDE SEQUENCE [LARGE SCALE GENOMIC DNA]</scope>
    <source>
        <strain evidence="4">cv. Malutang</strain>
    </source>
</reference>
<dbReference type="Gene3D" id="1.10.510.10">
    <property type="entry name" value="Transferase(Phosphotransferase) domain 1"/>
    <property type="match status" value="1"/>
</dbReference>
<dbReference type="OrthoDB" id="543442at2759"/>
<accession>A0A5C7HP58</accession>
<keyword evidence="1" id="KW-0547">Nucleotide-binding</keyword>
<keyword evidence="4" id="KW-1185">Reference proteome</keyword>
<protein>
    <recommendedName>
        <fullName evidence="5">Legume lectin domain-containing protein</fullName>
    </recommendedName>
</protein>
<name>A0A5C7HP58_9ROSI</name>
<evidence type="ECO:0008006" key="5">
    <source>
        <dbReference type="Google" id="ProtNLM"/>
    </source>
</evidence>
<sequence length="124" mass="14200">MVTGRRPTDAGHWLLVDWVRDHQQLGQALNVIDPLLGSNYAVKEMELVLTLGLICSHHVPEFRPTMRQVMRYLSGDDDLPFVDDWSSADRFQLGSDHENRFLLGLSRDTLQSHPQHWNSLPAGR</sequence>